<feature type="transmembrane region" description="Helical" evidence="1">
    <location>
        <begin position="20"/>
        <end position="44"/>
    </location>
</feature>
<sequence>MPAPQPVAPVWNGKTNGFSIASLSLALFGCVGVLSVVFGVIGLRQSRRNGDRRGRIYAILGLSITGLWALAIAVAIGVAVAKDIADGPDRDAAGAIRGERSIRVTDLRAGDCVKDLESQSGSRVDVLPCASAHSSEVFAVLPLPEGSPLLTGEARQQVESSCEAKLTAYAGTKPGQDAYLVLAVTPDDLDSTEFQNVLCIAHHRTSTTTGSLRR</sequence>
<accession>A0A4Q7ZR97</accession>
<reference evidence="2 3" key="1">
    <citation type="submission" date="2019-02" db="EMBL/GenBank/DDBJ databases">
        <title>Sequencing the genomes of 1000 actinobacteria strains.</title>
        <authorList>
            <person name="Klenk H.-P."/>
        </authorList>
    </citation>
    <scope>NUCLEOTIDE SEQUENCE [LARGE SCALE GENOMIC DNA]</scope>
    <source>
        <strain evidence="2 3">DSM 45162</strain>
    </source>
</reference>
<keyword evidence="1" id="KW-1133">Transmembrane helix</keyword>
<evidence type="ECO:0000313" key="2">
    <source>
        <dbReference type="EMBL" id="RZU52995.1"/>
    </source>
</evidence>
<gene>
    <name evidence="2" type="ORF">EV385_4879</name>
</gene>
<keyword evidence="1" id="KW-0812">Transmembrane</keyword>
<dbReference type="EMBL" id="SHKY01000001">
    <property type="protein sequence ID" value="RZU52995.1"/>
    <property type="molecule type" value="Genomic_DNA"/>
</dbReference>
<feature type="transmembrane region" description="Helical" evidence="1">
    <location>
        <begin position="56"/>
        <end position="81"/>
    </location>
</feature>
<organism evidence="2 3">
    <name type="scientific">Krasilnikovia cinnamomea</name>
    <dbReference type="NCBI Taxonomy" id="349313"/>
    <lineage>
        <taxon>Bacteria</taxon>
        <taxon>Bacillati</taxon>
        <taxon>Actinomycetota</taxon>
        <taxon>Actinomycetes</taxon>
        <taxon>Micromonosporales</taxon>
        <taxon>Micromonosporaceae</taxon>
        <taxon>Krasilnikovia</taxon>
    </lineage>
</organism>
<protein>
    <submittedName>
        <fullName evidence="2">Uncharacterized protein</fullName>
    </submittedName>
</protein>
<name>A0A4Q7ZR97_9ACTN</name>
<dbReference type="AlphaFoldDB" id="A0A4Q7ZR97"/>
<evidence type="ECO:0000256" key="1">
    <source>
        <dbReference type="SAM" id="Phobius"/>
    </source>
</evidence>
<evidence type="ECO:0000313" key="3">
    <source>
        <dbReference type="Proteomes" id="UP000292564"/>
    </source>
</evidence>
<comment type="caution">
    <text evidence="2">The sequence shown here is derived from an EMBL/GenBank/DDBJ whole genome shotgun (WGS) entry which is preliminary data.</text>
</comment>
<dbReference type="Proteomes" id="UP000292564">
    <property type="component" value="Unassembled WGS sequence"/>
</dbReference>
<keyword evidence="3" id="KW-1185">Reference proteome</keyword>
<keyword evidence="1" id="KW-0472">Membrane</keyword>
<proteinExistence type="predicted"/>